<dbReference type="Proteomes" id="UP001519344">
    <property type="component" value="Unassembled WGS sequence"/>
</dbReference>
<comment type="caution">
    <text evidence="1">The sequence shown here is derived from an EMBL/GenBank/DDBJ whole genome shotgun (WGS) entry which is preliminary data.</text>
</comment>
<dbReference type="EMBL" id="JAGGKV010000005">
    <property type="protein sequence ID" value="MBP1963367.1"/>
    <property type="molecule type" value="Genomic_DNA"/>
</dbReference>
<proteinExistence type="predicted"/>
<sequence length="49" mass="5867">MTDLFFRENGTFTIVQFTDLHWKNGEPEDFRTYSLMKNILELESPDLII</sequence>
<name>A0ABS4HXI0_9BACL</name>
<evidence type="ECO:0000313" key="2">
    <source>
        <dbReference type="Proteomes" id="UP001519344"/>
    </source>
</evidence>
<keyword evidence="2" id="KW-1185">Reference proteome</keyword>
<protein>
    <submittedName>
        <fullName evidence="1">MPP superfamily phosphohydrolase</fullName>
    </submittedName>
</protein>
<gene>
    <name evidence="1" type="ORF">J2Z65_002583</name>
</gene>
<evidence type="ECO:0000313" key="1">
    <source>
        <dbReference type="EMBL" id="MBP1963367.1"/>
    </source>
</evidence>
<reference evidence="1 2" key="1">
    <citation type="submission" date="2021-03" db="EMBL/GenBank/DDBJ databases">
        <title>Genomic Encyclopedia of Type Strains, Phase IV (KMG-IV): sequencing the most valuable type-strain genomes for metagenomic binning, comparative biology and taxonomic classification.</title>
        <authorList>
            <person name="Goeker M."/>
        </authorList>
    </citation>
    <scope>NUCLEOTIDE SEQUENCE [LARGE SCALE GENOMIC DNA]</scope>
    <source>
        <strain evidence="1 2">DSM 24950</strain>
    </source>
</reference>
<accession>A0ABS4HXI0</accession>
<organism evidence="1 2">
    <name type="scientific">Paenibacillus aceris</name>
    <dbReference type="NCBI Taxonomy" id="869555"/>
    <lineage>
        <taxon>Bacteria</taxon>
        <taxon>Bacillati</taxon>
        <taxon>Bacillota</taxon>
        <taxon>Bacilli</taxon>
        <taxon>Bacillales</taxon>
        <taxon>Paenibacillaceae</taxon>
        <taxon>Paenibacillus</taxon>
    </lineage>
</organism>